<dbReference type="Pfam" id="PF03972">
    <property type="entry name" value="MmgE_PrpD_N"/>
    <property type="match status" value="1"/>
</dbReference>
<dbReference type="AlphaFoldDB" id="A0A1M7UNU5"/>
<evidence type="ECO:0000256" key="1">
    <source>
        <dbReference type="ARBA" id="ARBA00006174"/>
    </source>
</evidence>
<organism evidence="4 5">
    <name type="scientific">Bradyrhizobium erythrophlei</name>
    <dbReference type="NCBI Taxonomy" id="1437360"/>
    <lineage>
        <taxon>Bacteria</taxon>
        <taxon>Pseudomonadati</taxon>
        <taxon>Pseudomonadota</taxon>
        <taxon>Alphaproteobacteria</taxon>
        <taxon>Hyphomicrobiales</taxon>
        <taxon>Nitrobacteraceae</taxon>
        <taxon>Bradyrhizobium</taxon>
    </lineage>
</organism>
<dbReference type="InterPro" id="IPR045336">
    <property type="entry name" value="MmgE_PrpD_N"/>
</dbReference>
<dbReference type="GO" id="GO:0016829">
    <property type="term" value="F:lyase activity"/>
    <property type="evidence" value="ECO:0007669"/>
    <property type="project" value="InterPro"/>
</dbReference>
<comment type="similarity">
    <text evidence="1">Belongs to the PrpD family.</text>
</comment>
<dbReference type="PANTHER" id="PTHR16943:SF8">
    <property type="entry name" value="2-METHYLCITRATE DEHYDRATASE"/>
    <property type="match status" value="1"/>
</dbReference>
<dbReference type="RefSeq" id="WP_197685881.1">
    <property type="nucleotide sequence ID" value="NZ_LT670849.1"/>
</dbReference>
<dbReference type="EMBL" id="LT670849">
    <property type="protein sequence ID" value="SHN84624.1"/>
    <property type="molecule type" value="Genomic_DNA"/>
</dbReference>
<name>A0A1M7UNU5_9BRAD</name>
<feature type="domain" description="MmgE/PrpD N-terminal" evidence="2">
    <location>
        <begin position="14"/>
        <end position="251"/>
    </location>
</feature>
<dbReference type="InterPro" id="IPR045337">
    <property type="entry name" value="MmgE_PrpD_C"/>
</dbReference>
<dbReference type="PANTHER" id="PTHR16943">
    <property type="entry name" value="2-METHYLCITRATE DEHYDRATASE-RELATED"/>
    <property type="match status" value="1"/>
</dbReference>
<keyword evidence="5" id="KW-1185">Reference proteome</keyword>
<dbReference type="InterPro" id="IPR042183">
    <property type="entry name" value="MmgE/PrpD_sf_1"/>
</dbReference>
<dbReference type="Proteomes" id="UP000184096">
    <property type="component" value="Chromosome I"/>
</dbReference>
<feature type="domain" description="MmgE/PrpD C-terminal" evidence="3">
    <location>
        <begin position="270"/>
        <end position="443"/>
    </location>
</feature>
<dbReference type="SUPFAM" id="SSF103378">
    <property type="entry name" value="2-methylcitrate dehydratase PrpD"/>
    <property type="match status" value="1"/>
</dbReference>
<dbReference type="Pfam" id="PF19305">
    <property type="entry name" value="MmgE_PrpD_C"/>
    <property type="match status" value="1"/>
</dbReference>
<evidence type="ECO:0000259" key="3">
    <source>
        <dbReference type="Pfam" id="PF19305"/>
    </source>
</evidence>
<sequence length="474" mass="50820">MLMKNSTSPSTVNAIAGFADRAVSASLKPDARKLYKRNILDSLGCAISALPGAPFVALRDQFAEYRSGGSCTLIGGGKTAPDQAALFNSGLVRYVDLLDSYMSPGGLCHPSDNFGAILAAAEHANASGENFMLALAVAYEIQCRFTAVVPVMAKGFNHAIQLAISAAAGAGKLFGLTGEQIAHAISIATVDNISLTCVHVEPVSQWKGFSPGMTGMRAVYSASLAKRGFTGPSGLFEGPSGLLRMFDQKIDVDWSDDSLEIIKSTIMKKFCSLIHGQPVLEVVLKLKRENGLTADDVESVRCDIFQSGFDIAGGGAFGPKDRPQTKEQADYNLKYLIAAALLDDEVGPAQLEQARVQAADAQALLNRVEIRPDDAFTARYPHELSTRITIKTKGGRSYDREQVGYEGGLGNPLSWERAVEKFNWLSEPFADAELRQNIVDAVVKIDERPIADLMGLLGRVNSKAVYQASHAGIQ</sequence>
<evidence type="ECO:0000259" key="2">
    <source>
        <dbReference type="Pfam" id="PF03972"/>
    </source>
</evidence>
<dbReference type="Gene3D" id="1.10.4100.10">
    <property type="entry name" value="2-methylcitrate dehydratase PrpD"/>
    <property type="match status" value="1"/>
</dbReference>
<reference evidence="5" key="1">
    <citation type="submission" date="2016-11" db="EMBL/GenBank/DDBJ databases">
        <authorList>
            <person name="Varghese N."/>
            <person name="Submissions S."/>
        </authorList>
    </citation>
    <scope>NUCLEOTIDE SEQUENCE [LARGE SCALE GENOMIC DNA]</scope>
    <source>
        <strain evidence="5">GAS401</strain>
    </source>
</reference>
<protein>
    <submittedName>
        <fullName evidence="4">2-methylcitrate dehydratase</fullName>
    </submittedName>
</protein>
<dbReference type="InterPro" id="IPR036148">
    <property type="entry name" value="MmgE/PrpD_sf"/>
</dbReference>
<dbReference type="Gene3D" id="3.30.1330.120">
    <property type="entry name" value="2-methylcitrate dehydratase PrpD"/>
    <property type="match status" value="1"/>
</dbReference>
<accession>A0A1M7UNU5</accession>
<dbReference type="InterPro" id="IPR042188">
    <property type="entry name" value="MmgE/PrpD_sf_2"/>
</dbReference>
<dbReference type="InterPro" id="IPR005656">
    <property type="entry name" value="MmgE_PrpD"/>
</dbReference>
<evidence type="ECO:0000313" key="4">
    <source>
        <dbReference type="EMBL" id="SHN84624.1"/>
    </source>
</evidence>
<evidence type="ECO:0000313" key="5">
    <source>
        <dbReference type="Proteomes" id="UP000184096"/>
    </source>
</evidence>
<proteinExistence type="inferred from homology"/>
<gene>
    <name evidence="4" type="ORF">SAMN05444170_5965</name>
</gene>